<organism evidence="6 7">
    <name type="scientific">Cochliobolus sativus</name>
    <name type="common">Common root rot and spot blotch fungus</name>
    <name type="synonym">Bipolaris sorokiniana</name>
    <dbReference type="NCBI Taxonomy" id="45130"/>
    <lineage>
        <taxon>Eukaryota</taxon>
        <taxon>Fungi</taxon>
        <taxon>Dikarya</taxon>
        <taxon>Ascomycota</taxon>
        <taxon>Pezizomycotina</taxon>
        <taxon>Dothideomycetes</taxon>
        <taxon>Pleosporomycetidae</taxon>
        <taxon>Pleosporales</taxon>
        <taxon>Pleosporineae</taxon>
        <taxon>Pleosporaceae</taxon>
        <taxon>Bipolaris</taxon>
    </lineage>
</organism>
<proteinExistence type="inferred from homology"/>
<comment type="similarity">
    <text evidence="1">Belongs to the glycosyl hydrolase 13 family.</text>
</comment>
<dbReference type="AlphaFoldDB" id="A0A8H6DW49"/>
<dbReference type="OMA" id="NHDNNRM"/>
<evidence type="ECO:0000256" key="1">
    <source>
        <dbReference type="ARBA" id="ARBA00008061"/>
    </source>
</evidence>
<dbReference type="GO" id="GO:0004574">
    <property type="term" value="F:oligo-1,6-glucosidase activity"/>
    <property type="evidence" value="ECO:0007669"/>
    <property type="project" value="TreeGrafter"/>
</dbReference>
<dbReference type="GO" id="GO:0004575">
    <property type="term" value="F:sucrose alpha-glucosidase activity"/>
    <property type="evidence" value="ECO:0007669"/>
    <property type="project" value="TreeGrafter"/>
</dbReference>
<sequence length="583" mass="67070">MAQDSRPWWQTAIGYQIWPASFKDSNSDGIGDLNGVISNLDYLRSLEVDLIWFSPVYDSPNRDMGYDVSDYESVHPQYGTIADMENLIKEAKKRNIKIVMDMVTNHSSDQHHWFLESCKSRSGPYSDFYIWRDPKYDSEGNRQPPNNWRTGSRYGKSTWKYVEARDQYYFCFGTTYQPNLNWFCDDLRRAVYDSAVKFWLQRGVDGFRMDLVGLYWKDPTFPDAKEVYPGEALQPLDGSRCLNGEKVHIWLKELKERIGQDFGEDIVLIGELPSTDRETFLRYISPESKELEMALDTDIFIVGNEWTDGLHELKKPELPLFKDAVLKTQSLLDDGGWPTAFLENHDFARSVSRFGPGEGVYREAAARMLALMAATLSGTFFIYQGQEIGMTNVPSHWGREDFKDNADLEHIEDIDPTKDAEAVEKSIDALTTWGRDNGRTPVQWSDKEHAGFSDVKPWIRVIDNYTHINVEEQLGNPNSIRSFWVKMMQMRKEMYHVLGCGFFRLVDRENPSVFSYTKTSTDGETEMLVALNFSSEEARAPRQIGKDLMHLVCTTAATSAETGLNEVTLQPWEGRLYRLAPNL</sequence>
<dbReference type="GO" id="GO:0004556">
    <property type="term" value="F:alpha-amylase activity"/>
    <property type="evidence" value="ECO:0007669"/>
    <property type="project" value="TreeGrafter"/>
</dbReference>
<protein>
    <recommendedName>
        <fullName evidence="5">Glycosyl hydrolase family 13 catalytic domain-containing protein</fullName>
    </recommendedName>
</protein>
<dbReference type="InterPro" id="IPR045857">
    <property type="entry name" value="O16G_dom_2"/>
</dbReference>
<dbReference type="InterPro" id="IPR013780">
    <property type="entry name" value="Glyco_hydro_b"/>
</dbReference>
<dbReference type="SMART" id="SM00642">
    <property type="entry name" value="Aamy"/>
    <property type="match status" value="1"/>
</dbReference>
<reference evidence="6" key="1">
    <citation type="submission" date="2019-11" db="EMBL/GenBank/DDBJ databases">
        <title>Bipolaris sorokiniana Genome sequencing.</title>
        <authorList>
            <person name="Wang H."/>
        </authorList>
    </citation>
    <scope>NUCLEOTIDE SEQUENCE</scope>
</reference>
<dbReference type="InterPro" id="IPR017853">
    <property type="entry name" value="GH"/>
</dbReference>
<keyword evidence="2" id="KW-0378">Hydrolase</keyword>
<dbReference type="FunFam" id="3.20.20.80:FF:000064">
    <property type="entry name" value="Oligo-1,6-glucosidase"/>
    <property type="match status" value="1"/>
</dbReference>
<dbReference type="Proteomes" id="UP000624244">
    <property type="component" value="Unassembled WGS sequence"/>
</dbReference>
<dbReference type="Pfam" id="PF00128">
    <property type="entry name" value="Alpha-amylase"/>
    <property type="match status" value="1"/>
</dbReference>
<dbReference type="Gene3D" id="3.90.400.10">
    <property type="entry name" value="Oligo-1,6-glucosidase, Domain 2"/>
    <property type="match status" value="1"/>
</dbReference>
<keyword evidence="3" id="KW-0326">Glycosidase</keyword>
<evidence type="ECO:0000313" key="7">
    <source>
        <dbReference type="Proteomes" id="UP000624244"/>
    </source>
</evidence>
<evidence type="ECO:0000259" key="5">
    <source>
        <dbReference type="SMART" id="SM00642"/>
    </source>
</evidence>
<evidence type="ECO:0000256" key="2">
    <source>
        <dbReference type="ARBA" id="ARBA00022801"/>
    </source>
</evidence>
<dbReference type="SUPFAM" id="SSF51011">
    <property type="entry name" value="Glycosyl hydrolase domain"/>
    <property type="match status" value="1"/>
</dbReference>
<dbReference type="GO" id="GO:0005987">
    <property type="term" value="P:sucrose catabolic process"/>
    <property type="evidence" value="ECO:0007669"/>
    <property type="project" value="TreeGrafter"/>
</dbReference>
<dbReference type="GO" id="GO:0000025">
    <property type="term" value="P:maltose catabolic process"/>
    <property type="evidence" value="ECO:0007669"/>
    <property type="project" value="TreeGrafter"/>
</dbReference>
<dbReference type="Gene3D" id="2.60.40.1180">
    <property type="entry name" value="Golgi alpha-mannosidase II"/>
    <property type="match status" value="1"/>
</dbReference>
<gene>
    <name evidence="6" type="ORF">GGP41_002395</name>
</gene>
<name>A0A8H6DW49_COCSA</name>
<dbReference type="GO" id="GO:0033934">
    <property type="term" value="F:glucan 1,4-alpha-maltotriohydrolase activity"/>
    <property type="evidence" value="ECO:0007669"/>
    <property type="project" value="TreeGrafter"/>
</dbReference>
<dbReference type="SUPFAM" id="SSF51445">
    <property type="entry name" value="(Trans)glycosidases"/>
    <property type="match status" value="1"/>
</dbReference>
<evidence type="ECO:0000256" key="3">
    <source>
        <dbReference type="ARBA" id="ARBA00023295"/>
    </source>
</evidence>
<dbReference type="Gene3D" id="3.20.20.80">
    <property type="entry name" value="Glycosidases"/>
    <property type="match status" value="1"/>
</dbReference>
<dbReference type="CDD" id="cd11333">
    <property type="entry name" value="AmyAc_SI_OligoGlu_DGase"/>
    <property type="match status" value="1"/>
</dbReference>
<evidence type="ECO:0000256" key="4">
    <source>
        <dbReference type="ARBA" id="ARBA00026248"/>
    </source>
</evidence>
<evidence type="ECO:0000313" key="6">
    <source>
        <dbReference type="EMBL" id="KAF5850113.1"/>
    </source>
</evidence>
<dbReference type="InterPro" id="IPR006047">
    <property type="entry name" value="GH13_cat_dom"/>
</dbReference>
<feature type="domain" description="Glycosyl hydrolase family 13 catalytic" evidence="5">
    <location>
        <begin position="16"/>
        <end position="439"/>
    </location>
</feature>
<comment type="caution">
    <text evidence="6">The sequence shown here is derived from an EMBL/GenBank/DDBJ whole genome shotgun (WGS) entry which is preliminary data.</text>
</comment>
<dbReference type="PANTHER" id="PTHR10357">
    <property type="entry name" value="ALPHA-AMYLASE FAMILY MEMBER"/>
    <property type="match status" value="1"/>
</dbReference>
<dbReference type="PANTHER" id="PTHR10357:SF179">
    <property type="entry name" value="NEUTRAL AND BASIC AMINO ACID TRANSPORT PROTEIN RBAT"/>
    <property type="match status" value="1"/>
</dbReference>
<accession>A0A8H6DW49</accession>
<dbReference type="EMBL" id="WNKQ01000007">
    <property type="protein sequence ID" value="KAF5850113.1"/>
    <property type="molecule type" value="Genomic_DNA"/>
</dbReference>
<keyword evidence="4" id="KW-0462">Maltose metabolism</keyword>